<reference evidence="2" key="1">
    <citation type="submission" date="2019-08" db="EMBL/GenBank/DDBJ databases">
        <authorList>
            <person name="Kucharzyk K."/>
            <person name="Murdoch R.W."/>
            <person name="Higgins S."/>
            <person name="Loffler F."/>
        </authorList>
    </citation>
    <scope>NUCLEOTIDE SEQUENCE</scope>
</reference>
<dbReference type="EMBL" id="VSSQ01000047">
    <property type="protein sequence ID" value="MPL69435.1"/>
    <property type="molecule type" value="Genomic_DNA"/>
</dbReference>
<dbReference type="AlphaFoldDB" id="A0A644TR76"/>
<evidence type="ECO:0000256" key="1">
    <source>
        <dbReference type="SAM" id="Phobius"/>
    </source>
</evidence>
<keyword evidence="1" id="KW-0472">Membrane</keyword>
<accession>A0A644TR76</accession>
<sequence length="74" mass="8591">MELSPEMIKMIASQGIFAILFVWLLYGERKDSKEREDRLMVQLEKNSTVYENVISAVNALRELIISNKSKEDNN</sequence>
<gene>
    <name evidence="2" type="ORF">SDC9_15177</name>
</gene>
<proteinExistence type="predicted"/>
<evidence type="ECO:0008006" key="3">
    <source>
        <dbReference type="Google" id="ProtNLM"/>
    </source>
</evidence>
<feature type="transmembrane region" description="Helical" evidence="1">
    <location>
        <begin position="6"/>
        <end position="26"/>
    </location>
</feature>
<comment type="caution">
    <text evidence="2">The sequence shown here is derived from an EMBL/GenBank/DDBJ whole genome shotgun (WGS) entry which is preliminary data.</text>
</comment>
<dbReference type="InterPro" id="IPR024405">
    <property type="entry name" value="Phage_BhlA/UviB"/>
</dbReference>
<keyword evidence="1" id="KW-1133">Transmembrane helix</keyword>
<keyword evidence="1" id="KW-0812">Transmembrane</keyword>
<organism evidence="2">
    <name type="scientific">bioreactor metagenome</name>
    <dbReference type="NCBI Taxonomy" id="1076179"/>
    <lineage>
        <taxon>unclassified sequences</taxon>
        <taxon>metagenomes</taxon>
        <taxon>ecological metagenomes</taxon>
    </lineage>
</organism>
<name>A0A644TR76_9ZZZZ</name>
<protein>
    <recommendedName>
        <fullName evidence="3">Bacteriocin UviB</fullName>
    </recommendedName>
</protein>
<dbReference type="Pfam" id="PF10960">
    <property type="entry name" value="Holin_BhlA"/>
    <property type="match status" value="1"/>
</dbReference>
<evidence type="ECO:0000313" key="2">
    <source>
        <dbReference type="EMBL" id="MPL69435.1"/>
    </source>
</evidence>